<proteinExistence type="predicted"/>
<dbReference type="EMBL" id="CP114014">
    <property type="protein sequence ID" value="XAY06959.1"/>
    <property type="molecule type" value="Genomic_DNA"/>
</dbReference>
<dbReference type="AlphaFoldDB" id="A0AAU7AZ86"/>
<evidence type="ECO:0000313" key="1">
    <source>
        <dbReference type="EMBL" id="XAY06959.1"/>
    </source>
</evidence>
<name>A0AAU7AZ86_9ACTN</name>
<dbReference type="InterPro" id="IPR029060">
    <property type="entry name" value="PIN-like_dom_sf"/>
</dbReference>
<organism evidence="1">
    <name type="scientific">Paraconexibacter sp. AEG42_29</name>
    <dbReference type="NCBI Taxonomy" id="2997339"/>
    <lineage>
        <taxon>Bacteria</taxon>
        <taxon>Bacillati</taxon>
        <taxon>Actinomycetota</taxon>
        <taxon>Thermoleophilia</taxon>
        <taxon>Solirubrobacterales</taxon>
        <taxon>Paraconexibacteraceae</taxon>
        <taxon>Paraconexibacter</taxon>
    </lineage>
</organism>
<gene>
    <name evidence="1" type="ORF">DSM112329_03837</name>
</gene>
<accession>A0AAU7AZ86</accession>
<sequence length="168" mass="17834">MPVWDTTVVARLHPGSALEDELVHRAQMGAPVAIAEPTVMEVVQGLQAAVGRRPALAACLDWFVELVCGELVEVLSLDREAAIVAGRLRALHPAAPAAAGQPRGRTRTGWRLDEQIAACAWVHGREVATDNVRDFRLLGELIAGLYPGTSPLVVVEPASAPSAERVPA</sequence>
<dbReference type="Gene3D" id="3.40.50.1010">
    <property type="entry name" value="5'-nuclease"/>
    <property type="match status" value="1"/>
</dbReference>
<protein>
    <recommendedName>
        <fullName evidence="2">PIN domain-containing protein</fullName>
    </recommendedName>
</protein>
<dbReference type="RefSeq" id="WP_354698172.1">
    <property type="nucleotide sequence ID" value="NZ_CP114014.1"/>
</dbReference>
<dbReference type="KEGG" id="parq:DSM112329_03837"/>
<evidence type="ECO:0008006" key="2">
    <source>
        <dbReference type="Google" id="ProtNLM"/>
    </source>
</evidence>
<dbReference type="SUPFAM" id="SSF88723">
    <property type="entry name" value="PIN domain-like"/>
    <property type="match status" value="1"/>
</dbReference>
<reference evidence="1" key="1">
    <citation type="submission" date="2022-12" db="EMBL/GenBank/DDBJ databases">
        <title>Paraconexibacter alkalitolerans sp. nov. and Baekduia alba sp. nov., isolated from soil and emended description of the genera Paraconexibacter (Chun et al., 2020) and Baekduia (An et al., 2020).</title>
        <authorList>
            <person name="Vieira S."/>
            <person name="Huber K.J."/>
            <person name="Geppert A."/>
            <person name="Wolf J."/>
            <person name="Neumann-Schaal M."/>
            <person name="Muesken M."/>
            <person name="Overmann J."/>
        </authorList>
    </citation>
    <scope>NUCLEOTIDE SEQUENCE</scope>
    <source>
        <strain evidence="1">AEG42_29</strain>
    </source>
</reference>